<sequence length="140" mass="15776">MNDSKALALSPLITPFAFTIYAYFADISGFNMDAGILTFIGYFLGVAFASIPVAYLYMFFIGYRFYRLILKKKKVNFFSLTLGGIFVADIPMLLIWPAAEVTGSTGFYTTFQLFSFCGFMVGLSFWALLNFGTKPQPERY</sequence>
<evidence type="ECO:0000256" key="1">
    <source>
        <dbReference type="SAM" id="Phobius"/>
    </source>
</evidence>
<organism evidence="2 3">
    <name type="scientific">Amphritea balenae</name>
    <dbReference type="NCBI Taxonomy" id="452629"/>
    <lineage>
        <taxon>Bacteria</taxon>
        <taxon>Pseudomonadati</taxon>
        <taxon>Pseudomonadota</taxon>
        <taxon>Gammaproteobacteria</taxon>
        <taxon>Oceanospirillales</taxon>
        <taxon>Oceanospirillaceae</taxon>
        <taxon>Amphritea</taxon>
    </lineage>
</organism>
<accession>A0A3P1SN86</accession>
<dbReference type="Proteomes" id="UP000267535">
    <property type="component" value="Unassembled WGS sequence"/>
</dbReference>
<keyword evidence="1" id="KW-0812">Transmembrane</keyword>
<evidence type="ECO:0000313" key="3">
    <source>
        <dbReference type="Proteomes" id="UP000267535"/>
    </source>
</evidence>
<keyword evidence="3" id="KW-1185">Reference proteome</keyword>
<dbReference type="OrthoDB" id="7060883at2"/>
<dbReference type="RefSeq" id="WP_124927200.1">
    <property type="nucleotide sequence ID" value="NZ_RQXV01000010.1"/>
</dbReference>
<reference evidence="2 3" key="1">
    <citation type="submission" date="2018-11" db="EMBL/GenBank/DDBJ databases">
        <title>The draft genome sequence of Amphritea balenae JAMM 1525T.</title>
        <authorList>
            <person name="Fang Z."/>
            <person name="Zhang Y."/>
            <person name="Han X."/>
        </authorList>
    </citation>
    <scope>NUCLEOTIDE SEQUENCE [LARGE SCALE GENOMIC DNA]</scope>
    <source>
        <strain evidence="2 3">JAMM 1525</strain>
    </source>
</reference>
<protein>
    <submittedName>
        <fullName evidence="2">Uncharacterized protein</fullName>
    </submittedName>
</protein>
<feature type="transmembrane region" description="Helical" evidence="1">
    <location>
        <begin position="36"/>
        <end position="63"/>
    </location>
</feature>
<gene>
    <name evidence="2" type="ORF">EHS89_16100</name>
</gene>
<dbReference type="EMBL" id="RQXV01000010">
    <property type="protein sequence ID" value="RRC97702.1"/>
    <property type="molecule type" value="Genomic_DNA"/>
</dbReference>
<dbReference type="AlphaFoldDB" id="A0A3P1SN86"/>
<feature type="transmembrane region" description="Helical" evidence="1">
    <location>
        <begin position="7"/>
        <end position="24"/>
    </location>
</feature>
<feature type="transmembrane region" description="Helical" evidence="1">
    <location>
        <begin position="111"/>
        <end position="131"/>
    </location>
</feature>
<comment type="caution">
    <text evidence="2">The sequence shown here is derived from an EMBL/GenBank/DDBJ whole genome shotgun (WGS) entry which is preliminary data.</text>
</comment>
<keyword evidence="1" id="KW-0472">Membrane</keyword>
<feature type="transmembrane region" description="Helical" evidence="1">
    <location>
        <begin position="75"/>
        <end position="99"/>
    </location>
</feature>
<name>A0A3P1SN86_9GAMM</name>
<proteinExistence type="predicted"/>
<evidence type="ECO:0000313" key="2">
    <source>
        <dbReference type="EMBL" id="RRC97702.1"/>
    </source>
</evidence>
<keyword evidence="1" id="KW-1133">Transmembrane helix</keyword>